<feature type="compositionally biased region" description="Basic and acidic residues" evidence="1">
    <location>
        <begin position="16"/>
        <end position="30"/>
    </location>
</feature>
<evidence type="ECO:0000256" key="1">
    <source>
        <dbReference type="SAM" id="MobiDB-lite"/>
    </source>
</evidence>
<protein>
    <submittedName>
        <fullName evidence="2">Uncharacterized protein</fullName>
    </submittedName>
</protein>
<feature type="region of interest" description="Disordered" evidence="1">
    <location>
        <begin position="1"/>
        <end position="113"/>
    </location>
</feature>
<reference evidence="2" key="1">
    <citation type="submission" date="2018-06" db="EMBL/GenBank/DDBJ databases">
        <authorList>
            <person name="Zhirakovskaya E."/>
        </authorList>
    </citation>
    <scope>NUCLEOTIDE SEQUENCE</scope>
</reference>
<evidence type="ECO:0000313" key="2">
    <source>
        <dbReference type="EMBL" id="VAW75659.1"/>
    </source>
</evidence>
<sequence>MQWINLVPENAGIQNLRRDTRRPAVRRDVDAVSPYPSARPPRIDEDMRDATGKHRERRAGDRRAGTDRRKEQIPILLDTRCKHDRRAIGNRRSPPRDTDTRHSSHNTQLSLYA</sequence>
<proteinExistence type="predicted"/>
<accession>A0A3B0YN09</accession>
<dbReference type="AlphaFoldDB" id="A0A3B0YN09"/>
<organism evidence="2">
    <name type="scientific">hydrothermal vent metagenome</name>
    <dbReference type="NCBI Taxonomy" id="652676"/>
    <lineage>
        <taxon>unclassified sequences</taxon>
        <taxon>metagenomes</taxon>
        <taxon>ecological metagenomes</taxon>
    </lineage>
</organism>
<feature type="compositionally biased region" description="Basic and acidic residues" evidence="1">
    <location>
        <begin position="41"/>
        <end position="72"/>
    </location>
</feature>
<name>A0A3B0YN09_9ZZZZ</name>
<gene>
    <name evidence="2" type="ORF">MNBD_GAMMA14-595</name>
</gene>
<dbReference type="EMBL" id="UOFM01000143">
    <property type="protein sequence ID" value="VAW75659.1"/>
    <property type="molecule type" value="Genomic_DNA"/>
</dbReference>